<reference evidence="2" key="1">
    <citation type="submission" date="2022-07" db="EMBL/GenBank/DDBJ databases">
        <title>Complete genome sequence of Salinispirillum sp. LH10-3-1 capable of multiple carbohydrate inversion isolated from a soda lake.</title>
        <authorList>
            <person name="Liu J."/>
            <person name="Zhai Y."/>
            <person name="Zhang H."/>
            <person name="Yang H."/>
            <person name="Qu J."/>
            <person name="Li J."/>
        </authorList>
    </citation>
    <scope>NUCLEOTIDE SEQUENCE</scope>
    <source>
        <strain evidence="2">LH 10-3-1</strain>
    </source>
</reference>
<dbReference type="InterPro" id="IPR025669">
    <property type="entry name" value="AAA_dom"/>
</dbReference>
<dbReference type="Pfam" id="PF13614">
    <property type="entry name" value="AAA_31"/>
    <property type="match status" value="1"/>
</dbReference>
<dbReference type="SUPFAM" id="SSF52540">
    <property type="entry name" value="P-loop containing nucleoside triphosphate hydrolases"/>
    <property type="match status" value="1"/>
</dbReference>
<dbReference type="InterPro" id="IPR027417">
    <property type="entry name" value="P-loop_NTPase"/>
</dbReference>
<gene>
    <name evidence="2" type="ORF">NFC81_11600</name>
</gene>
<organism evidence="2">
    <name type="scientific">Salinispirillum sp. LH 10-3-1</name>
    <dbReference type="NCBI Taxonomy" id="2952525"/>
    <lineage>
        <taxon>Bacteria</taxon>
        <taxon>Pseudomonadati</taxon>
        <taxon>Pseudomonadota</taxon>
        <taxon>Gammaproteobacteria</taxon>
        <taxon>Oceanospirillales</taxon>
        <taxon>Saccharospirillaceae</taxon>
        <taxon>Salinispirillum</taxon>
    </lineage>
</organism>
<name>A0AB38YE76_9GAMM</name>
<dbReference type="RefSeq" id="WP_304994645.1">
    <property type="nucleotide sequence ID" value="NZ_CP101717.1"/>
</dbReference>
<dbReference type="Gene3D" id="3.40.50.300">
    <property type="entry name" value="P-loop containing nucleotide triphosphate hydrolases"/>
    <property type="match status" value="1"/>
</dbReference>
<dbReference type="PANTHER" id="PTHR13696:SF99">
    <property type="entry name" value="COBYRINIC ACID AC-DIAMIDE SYNTHASE"/>
    <property type="match status" value="1"/>
</dbReference>
<accession>A0AB38YE76</accession>
<evidence type="ECO:0000313" key="2">
    <source>
        <dbReference type="EMBL" id="WLD57359.1"/>
    </source>
</evidence>
<dbReference type="AlphaFoldDB" id="A0AB38YE76"/>
<dbReference type="InterPro" id="IPR050678">
    <property type="entry name" value="DNA_Partitioning_ATPase"/>
</dbReference>
<proteinExistence type="predicted"/>
<protein>
    <submittedName>
        <fullName evidence="2">ParA family protein</fullName>
    </submittedName>
</protein>
<dbReference type="CDD" id="cd02042">
    <property type="entry name" value="ParAB_family"/>
    <property type="match status" value="1"/>
</dbReference>
<sequence>MKVVASYSIKGGVGKTTTAVNLAWLAHRAGISTLLLDLDPQGASSFYLRHDNKGSLQSKQWLTGKTDLQRHVLSTDYEWLDLVAAHDSFRDLDIELAALDSNLLRQLIRSLKKKYQLIVVDCPPTVNHLSAQIFRAAHRILVPVQPTTLSERTFAQLNARLTELGVKDSKLLPFFSMVEARKRLHREVMHAFSAQYPATLQAQIPFSAEIERMGLERAPLGTFGGKRAPARAYEALWRLVLTEARIPVI</sequence>
<dbReference type="EMBL" id="CP101717">
    <property type="protein sequence ID" value="WLD57359.1"/>
    <property type="molecule type" value="Genomic_DNA"/>
</dbReference>
<dbReference type="PANTHER" id="PTHR13696">
    <property type="entry name" value="P-LOOP CONTAINING NUCLEOSIDE TRIPHOSPHATE HYDROLASE"/>
    <property type="match status" value="1"/>
</dbReference>
<evidence type="ECO:0000259" key="1">
    <source>
        <dbReference type="Pfam" id="PF13614"/>
    </source>
</evidence>
<feature type="domain" description="AAA" evidence="1">
    <location>
        <begin position="1"/>
        <end position="163"/>
    </location>
</feature>